<name>U7DBJ4_9BACT</name>
<dbReference type="OrthoDB" id="13540at2"/>
<dbReference type="STRING" id="1313304.CALK_1246"/>
<keyword evidence="3" id="KW-1185">Reference proteome</keyword>
<dbReference type="AlphaFoldDB" id="U7DBJ4"/>
<organism evidence="2 3">
    <name type="scientific">Chitinivibrio alkaliphilus ACht1</name>
    <dbReference type="NCBI Taxonomy" id="1313304"/>
    <lineage>
        <taxon>Bacteria</taxon>
        <taxon>Pseudomonadati</taxon>
        <taxon>Fibrobacterota</taxon>
        <taxon>Chitinivibrionia</taxon>
        <taxon>Chitinivibrionales</taxon>
        <taxon>Chitinivibrionaceae</taxon>
        <taxon>Chitinivibrio</taxon>
    </lineage>
</organism>
<dbReference type="RefSeq" id="WP_022636719.1">
    <property type="nucleotide sequence ID" value="NZ_ASJR01000009.1"/>
</dbReference>
<evidence type="ECO:0000313" key="2">
    <source>
        <dbReference type="EMBL" id="ERP31800.1"/>
    </source>
</evidence>
<dbReference type="EMBL" id="ASJR01000009">
    <property type="protein sequence ID" value="ERP31800.1"/>
    <property type="molecule type" value="Genomic_DNA"/>
</dbReference>
<proteinExistence type="predicted"/>
<dbReference type="InterPro" id="IPR019734">
    <property type="entry name" value="TPR_rpt"/>
</dbReference>
<dbReference type="InterPro" id="IPR011990">
    <property type="entry name" value="TPR-like_helical_dom_sf"/>
</dbReference>
<gene>
    <name evidence="2" type="ORF">CALK_1246</name>
</gene>
<feature type="coiled-coil region" evidence="1">
    <location>
        <begin position="38"/>
        <end position="72"/>
    </location>
</feature>
<protein>
    <submittedName>
        <fullName evidence="2">Tol-pal system protein YbgF</fullName>
    </submittedName>
</protein>
<dbReference type="Pfam" id="PF13174">
    <property type="entry name" value="TPR_6"/>
    <property type="match status" value="2"/>
</dbReference>
<sequence>MKYVVLICLFLFACGRHESLHRDKQNHSYSLEEQKKATRALTEKVQLQEDHIRQLETRLHTHEEALDQLRIQQDELSPVQLEELSLRLTLLIQAYRDLYSQVQAIRVLPQVHSKKESPKRPDGFTTSEVLQAILGGDEYPLYSRGLDQYRSGFFEETIKTMNIFMEKYPESSFLADALYWKAESHRQLKRYDTALTLYTQVEKTPQSSKRDAASFRIAQCYLALSETAKAKEQLQYTLSRYPATVYAENIRRLLARIDE</sequence>
<dbReference type="Proteomes" id="UP000017148">
    <property type="component" value="Unassembled WGS sequence"/>
</dbReference>
<dbReference type="SUPFAM" id="SSF48452">
    <property type="entry name" value="TPR-like"/>
    <property type="match status" value="1"/>
</dbReference>
<comment type="caution">
    <text evidence="2">The sequence shown here is derived from an EMBL/GenBank/DDBJ whole genome shotgun (WGS) entry which is preliminary data.</text>
</comment>
<keyword evidence="1" id="KW-0175">Coiled coil</keyword>
<dbReference type="eggNOG" id="COG1729">
    <property type="taxonomic scope" value="Bacteria"/>
</dbReference>
<reference evidence="2 3" key="1">
    <citation type="journal article" date="2013" name="Environ. Microbiol.">
        <title>Genome analysis of Chitinivibrio alkaliphilus gen. nov., sp. nov., a novel extremely haloalkaliphilic anaerobic chitinolytic bacterium from the candidate phylum Termite Group 3.</title>
        <authorList>
            <person name="Sorokin D.Y."/>
            <person name="Gumerov V.M."/>
            <person name="Rakitin A.L."/>
            <person name="Beletsky A.V."/>
            <person name="Damste J.S."/>
            <person name="Muyzer G."/>
            <person name="Mardanov A.V."/>
            <person name="Ravin N.V."/>
        </authorList>
    </citation>
    <scope>NUCLEOTIDE SEQUENCE [LARGE SCALE GENOMIC DNA]</scope>
    <source>
        <strain evidence="2 3">ACht1</strain>
    </source>
</reference>
<evidence type="ECO:0000256" key="1">
    <source>
        <dbReference type="SAM" id="Coils"/>
    </source>
</evidence>
<evidence type="ECO:0000313" key="3">
    <source>
        <dbReference type="Proteomes" id="UP000017148"/>
    </source>
</evidence>
<accession>U7DBJ4</accession>
<dbReference type="Gene3D" id="1.25.40.10">
    <property type="entry name" value="Tetratricopeptide repeat domain"/>
    <property type="match status" value="1"/>
</dbReference>